<dbReference type="InterPro" id="IPR050091">
    <property type="entry name" value="PKS_NRPS_Biosynth_Enz"/>
</dbReference>
<dbReference type="OrthoDB" id="5405107at2759"/>
<accession>A0A8H8RV81</accession>
<dbReference type="InterPro" id="IPR016039">
    <property type="entry name" value="Thiolase-like"/>
</dbReference>
<keyword evidence="2" id="KW-0812">Transmembrane</keyword>
<evidence type="ECO:0000259" key="3">
    <source>
        <dbReference type="PROSITE" id="PS52004"/>
    </source>
</evidence>
<protein>
    <submittedName>
        <fullName evidence="4">Cluster 41 polyketide synthase</fullName>
    </submittedName>
</protein>
<comment type="caution">
    <text evidence="4">The sequence shown here is derived from an EMBL/GenBank/DDBJ whole genome shotgun (WGS) entry which is preliminary data.</text>
</comment>
<dbReference type="PANTHER" id="PTHR43775:SF22">
    <property type="entry name" value="SYNTHASE, PUTATIVE (JCVI)-RELATED"/>
    <property type="match status" value="1"/>
</dbReference>
<dbReference type="InterPro" id="IPR014030">
    <property type="entry name" value="Ketoacyl_synth_N"/>
</dbReference>
<dbReference type="SUPFAM" id="SSF53901">
    <property type="entry name" value="Thiolase-like"/>
    <property type="match status" value="1"/>
</dbReference>
<dbReference type="SMART" id="SM00825">
    <property type="entry name" value="PKS_KS"/>
    <property type="match status" value="1"/>
</dbReference>
<evidence type="ECO:0000256" key="2">
    <source>
        <dbReference type="SAM" id="Phobius"/>
    </source>
</evidence>
<reference evidence="4 5" key="1">
    <citation type="submission" date="2018-05" db="EMBL/GenBank/DDBJ databases">
        <title>Genome sequencing and assembly of the regulated plant pathogen Lachnellula willkommii and related sister species for the development of diagnostic species identification markers.</title>
        <authorList>
            <person name="Giroux E."/>
            <person name="Bilodeau G."/>
        </authorList>
    </citation>
    <scope>NUCLEOTIDE SEQUENCE [LARGE SCALE GENOMIC DNA]</scope>
    <source>
        <strain evidence="4 5">CBS 197.66</strain>
    </source>
</reference>
<feature type="domain" description="Ketosynthase family 3 (KS3)" evidence="3">
    <location>
        <begin position="1"/>
        <end position="366"/>
    </location>
</feature>
<keyword evidence="2" id="KW-0472">Membrane</keyword>
<dbReference type="GO" id="GO:0004312">
    <property type="term" value="F:fatty acid synthase activity"/>
    <property type="evidence" value="ECO:0007669"/>
    <property type="project" value="TreeGrafter"/>
</dbReference>
<dbReference type="AlphaFoldDB" id="A0A8H8RV81"/>
<gene>
    <name evidence="4" type="primary">fluP</name>
    <name evidence="4" type="ORF">LSUB1_G003255</name>
</gene>
<organism evidence="4 5">
    <name type="scientific">Lachnellula subtilissima</name>
    <dbReference type="NCBI Taxonomy" id="602034"/>
    <lineage>
        <taxon>Eukaryota</taxon>
        <taxon>Fungi</taxon>
        <taxon>Dikarya</taxon>
        <taxon>Ascomycota</taxon>
        <taxon>Pezizomycotina</taxon>
        <taxon>Leotiomycetes</taxon>
        <taxon>Helotiales</taxon>
        <taxon>Lachnaceae</taxon>
        <taxon>Lachnellula</taxon>
    </lineage>
</organism>
<dbReference type="PROSITE" id="PS52004">
    <property type="entry name" value="KS3_2"/>
    <property type="match status" value="1"/>
</dbReference>
<evidence type="ECO:0000256" key="1">
    <source>
        <dbReference type="ARBA" id="ARBA00023268"/>
    </source>
</evidence>
<sequence>MGLHHGPKRCFWRKPCLALGPLSYEGPSERKGHCQDNLENFDAAFFGISPKKAEQMDPHQRLGLEVTWAALENAGLNPKALAERWTPHKLDHSKLNVLLLPRYLPGSYDNTNTNILALRISYHLDIMGASVAVDSACAPSLRAVHFGHQAVLGGESRIAVVGGVKVCSSPDLFHMLGSAAALSPDGVYQSFDDDSHGYARGEGAAVFILKHLSHAVADGDQVLATLEGTDIAQDGKTNGIKSPNAKAQELIARKALAVADEDPLTVLTTLLISAYLVFASGSKFWDAVIAVAHVAVLAVVRDHVGGFWKGKAKIPAPKLGEYNEAISMTQEVRSNMAYLAASRVVAGVLALIFLELWGGMWCRGIL</sequence>
<dbReference type="Proteomes" id="UP000462212">
    <property type="component" value="Unassembled WGS sequence"/>
</dbReference>
<feature type="transmembrane region" description="Helical" evidence="2">
    <location>
        <begin position="336"/>
        <end position="357"/>
    </location>
</feature>
<dbReference type="GO" id="GO:0044550">
    <property type="term" value="P:secondary metabolite biosynthetic process"/>
    <property type="evidence" value="ECO:0007669"/>
    <property type="project" value="TreeGrafter"/>
</dbReference>
<keyword evidence="5" id="KW-1185">Reference proteome</keyword>
<evidence type="ECO:0000313" key="4">
    <source>
        <dbReference type="EMBL" id="TVY41382.1"/>
    </source>
</evidence>
<dbReference type="InterPro" id="IPR020841">
    <property type="entry name" value="PKS_Beta-ketoAc_synthase_dom"/>
</dbReference>
<dbReference type="CDD" id="cd00833">
    <property type="entry name" value="PKS"/>
    <property type="match status" value="1"/>
</dbReference>
<keyword evidence="2" id="KW-1133">Transmembrane helix</keyword>
<dbReference type="Pfam" id="PF00109">
    <property type="entry name" value="ketoacyl-synt"/>
    <property type="match status" value="1"/>
</dbReference>
<evidence type="ECO:0000313" key="5">
    <source>
        <dbReference type="Proteomes" id="UP000462212"/>
    </source>
</evidence>
<name>A0A8H8RV81_9HELO</name>
<proteinExistence type="predicted"/>
<dbReference type="GO" id="GO:0006633">
    <property type="term" value="P:fatty acid biosynthetic process"/>
    <property type="evidence" value="ECO:0007669"/>
    <property type="project" value="TreeGrafter"/>
</dbReference>
<dbReference type="PANTHER" id="PTHR43775">
    <property type="entry name" value="FATTY ACID SYNTHASE"/>
    <property type="match status" value="1"/>
</dbReference>
<dbReference type="EMBL" id="QGMJ01000139">
    <property type="protein sequence ID" value="TVY41382.1"/>
    <property type="molecule type" value="Genomic_DNA"/>
</dbReference>
<keyword evidence="1" id="KW-0511">Multifunctional enzyme</keyword>
<dbReference type="Gene3D" id="3.40.47.10">
    <property type="match status" value="1"/>
</dbReference>